<dbReference type="PANTHER" id="PTHR37042">
    <property type="entry name" value="OUTER MEMBRANE PROTEIN RV1973"/>
    <property type="match status" value="1"/>
</dbReference>
<dbReference type="Proteomes" id="UP000741013">
    <property type="component" value="Unassembled WGS sequence"/>
</dbReference>
<feature type="compositionally biased region" description="Basic and acidic residues" evidence="3">
    <location>
        <begin position="1"/>
        <end position="12"/>
    </location>
</feature>
<evidence type="ECO:0000256" key="2">
    <source>
        <dbReference type="ARBA" id="ARBA00023136"/>
    </source>
</evidence>
<gene>
    <name evidence="5" type="ORF">JOM49_007572</name>
</gene>
<accession>A0ABS4Q2Z0</accession>
<comment type="caution">
    <text evidence="5">The sequence shown here is derived from an EMBL/GenBank/DDBJ whole genome shotgun (WGS) entry which is preliminary data.</text>
</comment>
<protein>
    <submittedName>
        <fullName evidence="5">Mce-associated membrane protein</fullName>
    </submittedName>
</protein>
<evidence type="ECO:0000256" key="3">
    <source>
        <dbReference type="SAM" id="MobiDB-lite"/>
    </source>
</evidence>
<dbReference type="PANTHER" id="PTHR37042:SF4">
    <property type="entry name" value="OUTER MEMBRANE PROTEIN RV1973"/>
    <property type="match status" value="1"/>
</dbReference>
<evidence type="ECO:0000313" key="6">
    <source>
        <dbReference type="Proteomes" id="UP000741013"/>
    </source>
</evidence>
<comment type="subcellular location">
    <subcellularLocation>
        <location evidence="1">Membrane</location>
    </subcellularLocation>
</comment>
<evidence type="ECO:0000313" key="5">
    <source>
        <dbReference type="EMBL" id="MBP2186046.1"/>
    </source>
</evidence>
<keyword evidence="4" id="KW-0812">Transmembrane</keyword>
<keyword evidence="6" id="KW-1185">Reference proteome</keyword>
<feature type="region of interest" description="Disordered" evidence="3">
    <location>
        <begin position="1"/>
        <end position="30"/>
    </location>
</feature>
<evidence type="ECO:0000256" key="4">
    <source>
        <dbReference type="SAM" id="Phobius"/>
    </source>
</evidence>
<feature type="transmembrane region" description="Helical" evidence="4">
    <location>
        <begin position="52"/>
        <end position="75"/>
    </location>
</feature>
<dbReference type="SUPFAM" id="SSF54427">
    <property type="entry name" value="NTF2-like"/>
    <property type="match status" value="1"/>
</dbReference>
<reference evidence="5 6" key="1">
    <citation type="submission" date="2021-03" db="EMBL/GenBank/DDBJ databases">
        <title>Sequencing the genomes of 1000 actinobacteria strains.</title>
        <authorList>
            <person name="Klenk H.-P."/>
        </authorList>
    </citation>
    <scope>NUCLEOTIDE SEQUENCE [LARGE SCALE GENOMIC DNA]</scope>
    <source>
        <strain evidence="5 6">DSM 45510</strain>
    </source>
</reference>
<name>A0ABS4Q2Z0_9PSEU</name>
<dbReference type="EMBL" id="JAGGMS010000001">
    <property type="protein sequence ID" value="MBP2186046.1"/>
    <property type="molecule type" value="Genomic_DNA"/>
</dbReference>
<keyword evidence="4" id="KW-1133">Transmembrane helix</keyword>
<proteinExistence type="predicted"/>
<keyword evidence="2 4" id="KW-0472">Membrane</keyword>
<sequence>MNTEKQTEENQPEKNQPGKPGEEFTESHSGTLEFDAAETVTEEKPGKPDSRLATSIAALAAVVVLAAGFAVWFGLEAARLSEGDPSANLALVDATATAEVSDQVGGAVKAIFSYDYANLARTERAAGGLLVDKAVTQYQDSFAAAKRQAEEQKLVRTTTIRWTGVRELRGDTARLLVFLDQQTLRPGDNGQTSSAAHLDVQARKIDGAWKIAELTAL</sequence>
<evidence type="ECO:0000256" key="1">
    <source>
        <dbReference type="ARBA" id="ARBA00004370"/>
    </source>
</evidence>
<dbReference type="InterPro" id="IPR032710">
    <property type="entry name" value="NTF2-like_dom_sf"/>
</dbReference>
<organism evidence="5 6">
    <name type="scientific">Amycolatopsis magusensis</name>
    <dbReference type="NCBI Taxonomy" id="882444"/>
    <lineage>
        <taxon>Bacteria</taxon>
        <taxon>Bacillati</taxon>
        <taxon>Actinomycetota</taxon>
        <taxon>Actinomycetes</taxon>
        <taxon>Pseudonocardiales</taxon>
        <taxon>Pseudonocardiaceae</taxon>
        <taxon>Amycolatopsis</taxon>
    </lineage>
</organism>